<evidence type="ECO:0000313" key="3">
    <source>
        <dbReference type="EMBL" id="RZN66128.1"/>
    </source>
</evidence>
<name>A0A520KVI3_9EURY</name>
<dbReference type="AlphaFoldDB" id="A0A520KVI3"/>
<gene>
    <name evidence="3" type="ORF">EF807_08760</name>
</gene>
<dbReference type="NCBIfam" id="TIGR00345">
    <property type="entry name" value="GET3_arsA_TRC40"/>
    <property type="match status" value="1"/>
</dbReference>
<organism evidence="3 4">
    <name type="scientific">Candidatus Methanolliviera hydrocarbonicum</name>
    <dbReference type="NCBI Taxonomy" id="2491085"/>
    <lineage>
        <taxon>Archaea</taxon>
        <taxon>Methanobacteriati</taxon>
        <taxon>Methanobacteriota</taxon>
        <taxon>Candidatus Methanoliparia</taxon>
        <taxon>Candidatus Methanoliparales</taxon>
        <taxon>Candidatus Methanollivieraceae</taxon>
        <taxon>Candidatus Methanolliviera</taxon>
    </lineage>
</organism>
<comment type="similarity">
    <text evidence="1">Belongs to the arsA ATPase family.</text>
</comment>
<evidence type="ECO:0000313" key="4">
    <source>
        <dbReference type="Proteomes" id="UP000320766"/>
    </source>
</evidence>
<evidence type="ECO:0000259" key="2">
    <source>
        <dbReference type="Pfam" id="PF02374"/>
    </source>
</evidence>
<dbReference type="Pfam" id="PF02374">
    <property type="entry name" value="ArsA_ATPase"/>
    <property type="match status" value="1"/>
</dbReference>
<dbReference type="Gene3D" id="3.40.50.300">
    <property type="entry name" value="P-loop containing nucleotide triphosphate hydrolases"/>
    <property type="match status" value="1"/>
</dbReference>
<reference evidence="3 4" key="1">
    <citation type="journal article" date="2019" name="Nat. Microbiol.">
        <title>Wide diversity of methane and short-chain alkane metabolisms in uncultured archaea.</title>
        <authorList>
            <person name="Borrel G."/>
            <person name="Adam P.S."/>
            <person name="McKay L.J."/>
            <person name="Chen L.X."/>
            <person name="Sierra-Garcia I.N."/>
            <person name="Sieber C.M."/>
            <person name="Letourneur Q."/>
            <person name="Ghozlane A."/>
            <person name="Andersen G.L."/>
            <person name="Li W.J."/>
            <person name="Hallam S.J."/>
            <person name="Muyzer G."/>
            <person name="de Oliveira V.M."/>
            <person name="Inskeep W.P."/>
            <person name="Banfield J.F."/>
            <person name="Gribaldo S."/>
        </authorList>
    </citation>
    <scope>NUCLEOTIDE SEQUENCE [LARGE SCALE GENOMIC DNA]</scope>
    <source>
        <strain evidence="3">NM1b</strain>
    </source>
</reference>
<dbReference type="GO" id="GO:0005524">
    <property type="term" value="F:ATP binding"/>
    <property type="evidence" value="ECO:0007669"/>
    <property type="project" value="InterPro"/>
</dbReference>
<dbReference type="CDD" id="cd02035">
    <property type="entry name" value="ArsA"/>
    <property type="match status" value="1"/>
</dbReference>
<comment type="caution">
    <text evidence="3">The sequence shown here is derived from an EMBL/GenBank/DDBJ whole genome shotgun (WGS) entry which is preliminary data.</text>
</comment>
<accession>A0A520KVI3</accession>
<dbReference type="EMBL" id="RXIL01000171">
    <property type="protein sequence ID" value="RZN66128.1"/>
    <property type="molecule type" value="Genomic_DNA"/>
</dbReference>
<dbReference type="InterPro" id="IPR016300">
    <property type="entry name" value="ATPase_ArsA/GET3"/>
</dbReference>
<dbReference type="InterPro" id="IPR025723">
    <property type="entry name" value="ArsA/GET3_ATPase-like"/>
</dbReference>
<protein>
    <recommendedName>
        <fullName evidence="2">ArsA/GET3 Anion-transporting ATPase-like domain-containing protein</fullName>
    </recommendedName>
</protein>
<proteinExistence type="inferred from homology"/>
<dbReference type="InterPro" id="IPR027417">
    <property type="entry name" value="P-loop_NTPase"/>
</dbReference>
<dbReference type="Proteomes" id="UP000320766">
    <property type="component" value="Unassembled WGS sequence"/>
</dbReference>
<sequence>MLEDRVDSRVDQSEQFLLKESSKLILFGGKGGVGKTTSAAATALHIAGADPDRKILILSTDPAHSLSDSFDRRIGDEPTKIAPNLYALEIDTKKLQKRFIWEHQVDIFDLATRTMYFDKDVLLDFFSFSLPGMDELIALMEIISLLNAGEYDIVILDTAPAGHTIRLLSYIEMMLKQIDVMEMSQTKYRDVEERRRTKYVKNEADEFLDGMRKDLLGLKTILRDPSATVFVVVTIPEAMGVYETGRLVTALKSNKINIGHIIINGIRPRIECDFCISRRKKEDKYIREIENTFSGYDITRMPLFTHEVRGVENLRRFADVLFGKRYEYEPRPVKLPEPREAAGSNIRDLLKRDLQYLFGMAQYIVHRFIWQIRVQYIVHSF</sequence>
<dbReference type="PANTHER" id="PTHR10803">
    <property type="entry name" value="ARSENICAL PUMP-DRIVING ATPASE ARSENITE-TRANSLOCATING ATPASE"/>
    <property type="match status" value="1"/>
</dbReference>
<dbReference type="GO" id="GO:0071816">
    <property type="term" value="P:tail-anchored membrane protein insertion into ER membrane"/>
    <property type="evidence" value="ECO:0007669"/>
    <property type="project" value="TreeGrafter"/>
</dbReference>
<feature type="domain" description="ArsA/GET3 Anion-transporting ATPase-like" evidence="2">
    <location>
        <begin position="23"/>
        <end position="322"/>
    </location>
</feature>
<evidence type="ECO:0000256" key="1">
    <source>
        <dbReference type="ARBA" id="ARBA00011040"/>
    </source>
</evidence>
<dbReference type="PANTHER" id="PTHR10803:SF3">
    <property type="entry name" value="ATPASE GET3"/>
    <property type="match status" value="1"/>
</dbReference>
<dbReference type="GO" id="GO:0016887">
    <property type="term" value="F:ATP hydrolysis activity"/>
    <property type="evidence" value="ECO:0007669"/>
    <property type="project" value="InterPro"/>
</dbReference>
<dbReference type="SUPFAM" id="SSF52540">
    <property type="entry name" value="P-loop containing nucleoside triphosphate hydrolases"/>
    <property type="match status" value="1"/>
</dbReference>